<keyword evidence="3" id="KW-0812">Transmembrane</keyword>
<keyword evidence="4" id="KW-0472">Membrane</keyword>
<keyword evidence="4" id="KW-1133">Transmembrane helix</keyword>
<organism evidence="6">
    <name type="scientific">Pontimicrobium sp. SW4</name>
    <dbReference type="NCBI Taxonomy" id="3153519"/>
    <lineage>
        <taxon>Bacteria</taxon>
        <taxon>Pseudomonadati</taxon>
        <taxon>Bacteroidota</taxon>
        <taxon>Flavobacteriia</taxon>
        <taxon>Flavobacteriales</taxon>
        <taxon>Flavobacteriaceae</taxon>
        <taxon>Pontimicrobium</taxon>
    </lineage>
</organism>
<keyword evidence="1" id="KW-1003">Cell membrane</keyword>
<sequence length="192" mass="22053">MTEASVNKLLILNNEKLPNMTKEILDLNDIENVLKSNPMIKTAEVHLTVNGVVRADILQRKPIARVSTNASYYIDDEGAYMPLSAFHTARVPLVTGHVKKNKLSNVYLIANKIFTDQFLKTHVIEIYQNEDETFVLKTRVFDFEIWLGNLDNLDNKISNLKAFYQKAKKDDMLSKYSKVNLQFDNQVVCTKK</sequence>
<dbReference type="InterPro" id="IPR026579">
    <property type="entry name" value="FtsQ"/>
</dbReference>
<dbReference type="PANTHER" id="PTHR35851">
    <property type="entry name" value="CELL DIVISION PROTEIN FTSQ"/>
    <property type="match status" value="1"/>
</dbReference>
<keyword evidence="2" id="KW-0132">Cell division</keyword>
<dbReference type="AlphaFoldDB" id="A0AAU7BTS2"/>
<dbReference type="PANTHER" id="PTHR35851:SF1">
    <property type="entry name" value="CELL DIVISION PROTEIN FTSQ"/>
    <property type="match status" value="1"/>
</dbReference>
<dbReference type="RefSeq" id="WP_347924476.1">
    <property type="nucleotide sequence ID" value="NZ_CP157199.1"/>
</dbReference>
<protein>
    <recommendedName>
        <fullName evidence="7">Cell division protein FtsQ</fullName>
    </recommendedName>
</protein>
<evidence type="ECO:0008006" key="7">
    <source>
        <dbReference type="Google" id="ProtNLM"/>
    </source>
</evidence>
<keyword evidence="5" id="KW-0131">Cell cycle</keyword>
<name>A0AAU7BTS2_9FLAO</name>
<accession>A0AAU7BTS2</accession>
<evidence type="ECO:0000256" key="3">
    <source>
        <dbReference type="ARBA" id="ARBA00022692"/>
    </source>
</evidence>
<gene>
    <name evidence="6" type="ORF">ABGB03_02230</name>
</gene>
<proteinExistence type="predicted"/>
<evidence type="ECO:0000256" key="2">
    <source>
        <dbReference type="ARBA" id="ARBA00022618"/>
    </source>
</evidence>
<evidence type="ECO:0000256" key="4">
    <source>
        <dbReference type="ARBA" id="ARBA00022989"/>
    </source>
</evidence>
<reference evidence="6" key="1">
    <citation type="submission" date="2024-05" db="EMBL/GenBank/DDBJ databases">
        <title>Pontimicrobium maritimus sp. nov., isolated form sea water.</title>
        <authorList>
            <person name="Muhammad N."/>
            <person name="Vuong T.Q."/>
            <person name="Han H.L."/>
            <person name="Kim S.-G."/>
        </authorList>
    </citation>
    <scope>NUCLEOTIDE SEQUENCE</scope>
    <source>
        <strain evidence="6">SW4</strain>
    </source>
</reference>
<evidence type="ECO:0000256" key="1">
    <source>
        <dbReference type="ARBA" id="ARBA00022475"/>
    </source>
</evidence>
<evidence type="ECO:0000256" key="5">
    <source>
        <dbReference type="ARBA" id="ARBA00023306"/>
    </source>
</evidence>
<evidence type="ECO:0000313" key="6">
    <source>
        <dbReference type="EMBL" id="XBG61729.1"/>
    </source>
</evidence>
<dbReference type="GO" id="GO:0090529">
    <property type="term" value="P:cell septum assembly"/>
    <property type="evidence" value="ECO:0007669"/>
    <property type="project" value="InterPro"/>
</dbReference>
<dbReference type="EMBL" id="CP157199">
    <property type="protein sequence ID" value="XBG61729.1"/>
    <property type="molecule type" value="Genomic_DNA"/>
</dbReference>